<dbReference type="AlphaFoldDB" id="A0A9D4Z559"/>
<evidence type="ECO:0000313" key="3">
    <source>
        <dbReference type="EMBL" id="KAI5061704.1"/>
    </source>
</evidence>
<dbReference type="GO" id="GO:0003729">
    <property type="term" value="F:mRNA binding"/>
    <property type="evidence" value="ECO:0007669"/>
    <property type="project" value="UniProtKB-ARBA"/>
</dbReference>
<dbReference type="PANTHER" id="PTHR47926">
    <property type="entry name" value="PENTATRICOPEPTIDE REPEAT-CONTAINING PROTEIN"/>
    <property type="match status" value="1"/>
</dbReference>
<dbReference type="InterPro" id="IPR046848">
    <property type="entry name" value="E_motif"/>
</dbReference>
<dbReference type="InterPro" id="IPR002885">
    <property type="entry name" value="PPR_rpt"/>
</dbReference>
<feature type="repeat" description="PPR" evidence="2">
    <location>
        <begin position="256"/>
        <end position="290"/>
    </location>
</feature>
<keyword evidence="1" id="KW-0677">Repeat</keyword>
<evidence type="ECO:0000313" key="4">
    <source>
        <dbReference type="Proteomes" id="UP000886520"/>
    </source>
</evidence>
<evidence type="ECO:0000256" key="2">
    <source>
        <dbReference type="PROSITE-ProRule" id="PRU00708"/>
    </source>
</evidence>
<dbReference type="Proteomes" id="UP000886520">
    <property type="component" value="Chromosome 23"/>
</dbReference>
<proteinExistence type="predicted"/>
<accession>A0A9D4Z559</accession>
<dbReference type="FunFam" id="1.25.40.10:FF:000073">
    <property type="entry name" value="Pentatricopeptide repeat-containing protein chloroplastic"/>
    <property type="match status" value="1"/>
</dbReference>
<evidence type="ECO:0008006" key="5">
    <source>
        <dbReference type="Google" id="ProtNLM"/>
    </source>
</evidence>
<feature type="repeat" description="PPR" evidence="2">
    <location>
        <begin position="357"/>
        <end position="391"/>
    </location>
</feature>
<gene>
    <name evidence="3" type="ORF">GOP47_0024209</name>
</gene>
<dbReference type="FunFam" id="1.25.40.10:FF:000090">
    <property type="entry name" value="Pentatricopeptide repeat-containing protein, chloroplastic"/>
    <property type="match status" value="1"/>
</dbReference>
<reference evidence="3" key="1">
    <citation type="submission" date="2021-01" db="EMBL/GenBank/DDBJ databases">
        <title>Adiantum capillus-veneris genome.</title>
        <authorList>
            <person name="Fang Y."/>
            <person name="Liao Q."/>
        </authorList>
    </citation>
    <scope>NUCLEOTIDE SEQUENCE</scope>
    <source>
        <strain evidence="3">H3</strain>
        <tissue evidence="3">Leaf</tissue>
    </source>
</reference>
<sequence>MAMAFSERMRAQVSNGGNADDADRLLRFGRPEFSVFQGSRTEKLLCIHVASFSSARHSLSPISTLCKHGRIKDALHALELMDKQGLPLSVDIIHCVIQACSDRKDLLSARRILTLVDSSGLGFITFIKDNLIRLFGTCGRMQDSYRIFSHVLKPTIFTWNSMISAFMQCGDGEEALAMYRNMKEAKVEPDKVTFLYIIQACGSVGSPVMARRIHNDVIKYGVELDVNVGNTLLAMYAKCWSVPEAVFIFNRTSIQNVVTWSALIASFADHGDGLQALDYFEKMQSRGILPNVFTFSSVMKACGSLQDTDRSYHVHDMFVRANLRPDLVIGSTLVDMYSRCGSMKDARQVFDALESRDLVSWGAMISGYTLQEEAVCALELFEEMEQQDIKPNRAILLSAIKACASLKAVRKGKCAHSLVMERGLECDLAVGSSLMDMYVKCGSLNEACKVFRGLQNPDAVMWGTLVGGFAAQGNWKSAWQCLEEMRQHDVKPGDAVLTSILTACGNTGLVDGGNHYFEKMKDYGVSPSIEHLACMVDLFARAGRFEEAGAIIGTVPSSPDAVFWRSLLTCCKTYSNLAIGKQCFDEVRRLAPGDASACMLMSNMYAGLSRWEDVNYVENLRMCVGAQKMPGMAWIEVGSRIHQFIVSTEKQRHSCGVFAKFCRMMRSIRDYEGFVPQSESLLSMLAEESEDGS</sequence>
<dbReference type="InterPro" id="IPR046960">
    <property type="entry name" value="PPR_At4g14850-like_plant"/>
</dbReference>
<keyword evidence="4" id="KW-1185">Reference proteome</keyword>
<dbReference type="EMBL" id="JABFUD020000023">
    <property type="protein sequence ID" value="KAI5061704.1"/>
    <property type="molecule type" value="Genomic_DNA"/>
</dbReference>
<dbReference type="Gene3D" id="1.25.40.10">
    <property type="entry name" value="Tetratricopeptide repeat domain"/>
    <property type="match status" value="5"/>
</dbReference>
<dbReference type="OrthoDB" id="185373at2759"/>
<evidence type="ECO:0000256" key="1">
    <source>
        <dbReference type="ARBA" id="ARBA00022737"/>
    </source>
</evidence>
<organism evidence="3 4">
    <name type="scientific">Adiantum capillus-veneris</name>
    <name type="common">Maidenhair fern</name>
    <dbReference type="NCBI Taxonomy" id="13818"/>
    <lineage>
        <taxon>Eukaryota</taxon>
        <taxon>Viridiplantae</taxon>
        <taxon>Streptophyta</taxon>
        <taxon>Embryophyta</taxon>
        <taxon>Tracheophyta</taxon>
        <taxon>Polypodiopsida</taxon>
        <taxon>Polypodiidae</taxon>
        <taxon>Polypodiales</taxon>
        <taxon>Pteridineae</taxon>
        <taxon>Pteridaceae</taxon>
        <taxon>Vittarioideae</taxon>
        <taxon>Adiantum</taxon>
    </lineage>
</organism>
<dbReference type="Pfam" id="PF13041">
    <property type="entry name" value="PPR_2"/>
    <property type="match status" value="3"/>
</dbReference>
<dbReference type="GO" id="GO:0009451">
    <property type="term" value="P:RNA modification"/>
    <property type="evidence" value="ECO:0007669"/>
    <property type="project" value="InterPro"/>
</dbReference>
<feature type="repeat" description="PPR" evidence="2">
    <location>
        <begin position="155"/>
        <end position="189"/>
    </location>
</feature>
<dbReference type="Pfam" id="PF01535">
    <property type="entry name" value="PPR"/>
    <property type="match status" value="4"/>
</dbReference>
<dbReference type="NCBIfam" id="TIGR00756">
    <property type="entry name" value="PPR"/>
    <property type="match status" value="5"/>
</dbReference>
<dbReference type="Pfam" id="PF20431">
    <property type="entry name" value="E_motif"/>
    <property type="match status" value="1"/>
</dbReference>
<comment type="caution">
    <text evidence="3">The sequence shown here is derived from an EMBL/GenBank/DDBJ whole genome shotgun (WGS) entry which is preliminary data.</text>
</comment>
<protein>
    <recommendedName>
        <fullName evidence="5">Pentatricopeptide repeat-containing protein</fullName>
    </recommendedName>
</protein>
<feature type="repeat" description="PPR" evidence="2">
    <location>
        <begin position="291"/>
        <end position="325"/>
    </location>
</feature>
<name>A0A9D4Z559_ADICA</name>
<dbReference type="PROSITE" id="PS51375">
    <property type="entry name" value="PPR"/>
    <property type="match status" value="5"/>
</dbReference>
<dbReference type="FunFam" id="1.25.40.10:FF:000343">
    <property type="entry name" value="Pentatricopeptide repeat-containing protein At3g58590"/>
    <property type="match status" value="1"/>
</dbReference>
<feature type="repeat" description="PPR" evidence="2">
    <location>
        <begin position="458"/>
        <end position="492"/>
    </location>
</feature>
<dbReference type="InterPro" id="IPR011990">
    <property type="entry name" value="TPR-like_helical_dom_sf"/>
</dbReference>